<organism evidence="1 2">
    <name type="scientific">Gymnopus androsaceus JB14</name>
    <dbReference type="NCBI Taxonomy" id="1447944"/>
    <lineage>
        <taxon>Eukaryota</taxon>
        <taxon>Fungi</taxon>
        <taxon>Dikarya</taxon>
        <taxon>Basidiomycota</taxon>
        <taxon>Agaricomycotina</taxon>
        <taxon>Agaricomycetes</taxon>
        <taxon>Agaricomycetidae</taxon>
        <taxon>Agaricales</taxon>
        <taxon>Marasmiineae</taxon>
        <taxon>Omphalotaceae</taxon>
        <taxon>Gymnopus</taxon>
    </lineage>
</organism>
<proteinExistence type="predicted"/>
<dbReference type="InterPro" id="IPR019382">
    <property type="entry name" value="eIF3l"/>
</dbReference>
<gene>
    <name evidence="1" type="ORF">BT96DRAFT_1038608</name>
</gene>
<dbReference type="Proteomes" id="UP000799118">
    <property type="component" value="Unassembled WGS sequence"/>
</dbReference>
<evidence type="ECO:0000313" key="1">
    <source>
        <dbReference type="EMBL" id="KAE9396838.1"/>
    </source>
</evidence>
<dbReference type="AlphaFoldDB" id="A0A6A4HH02"/>
<reference evidence="1" key="1">
    <citation type="journal article" date="2019" name="Environ. Microbiol.">
        <title>Fungal ecological strategies reflected in gene transcription - a case study of two litter decomposers.</title>
        <authorList>
            <person name="Barbi F."/>
            <person name="Kohler A."/>
            <person name="Barry K."/>
            <person name="Baskaran P."/>
            <person name="Daum C."/>
            <person name="Fauchery L."/>
            <person name="Ihrmark K."/>
            <person name="Kuo A."/>
            <person name="LaButti K."/>
            <person name="Lipzen A."/>
            <person name="Morin E."/>
            <person name="Grigoriev I.V."/>
            <person name="Henrissat B."/>
            <person name="Lindahl B."/>
            <person name="Martin F."/>
        </authorList>
    </citation>
    <scope>NUCLEOTIDE SEQUENCE</scope>
    <source>
        <strain evidence="1">JB14</strain>
    </source>
</reference>
<dbReference type="OrthoDB" id="15082at2759"/>
<sequence>MEPQAWERAGKAAATLKLQQLFLYRECSLAGMQWMHGYTGYKQKDQYDQIAKMANRMLALYAICHLLVLPGLPFTRLDDTITNTAKERSRLEKLKSMPQELKSMPQELKSMPQELKSMPLELKSTLPKAQEYTGESRDTYKWNLAAYQIQRYKIRVKYTLEFTIIIKYPQVVKICAKSTSTE</sequence>
<evidence type="ECO:0000313" key="2">
    <source>
        <dbReference type="Proteomes" id="UP000799118"/>
    </source>
</evidence>
<name>A0A6A4HH02_9AGAR</name>
<dbReference type="Pfam" id="PF10255">
    <property type="entry name" value="Paf67"/>
    <property type="match status" value="1"/>
</dbReference>
<keyword evidence="2" id="KW-1185">Reference proteome</keyword>
<accession>A0A6A4HH02</accession>
<dbReference type="GO" id="GO:0005852">
    <property type="term" value="C:eukaryotic translation initiation factor 3 complex"/>
    <property type="evidence" value="ECO:0007669"/>
    <property type="project" value="InterPro"/>
</dbReference>
<dbReference type="GO" id="GO:0003743">
    <property type="term" value="F:translation initiation factor activity"/>
    <property type="evidence" value="ECO:0007669"/>
    <property type="project" value="InterPro"/>
</dbReference>
<protein>
    <submittedName>
        <fullName evidence="1">Uncharacterized protein</fullName>
    </submittedName>
</protein>
<dbReference type="EMBL" id="ML769507">
    <property type="protein sequence ID" value="KAE9396838.1"/>
    <property type="molecule type" value="Genomic_DNA"/>
</dbReference>